<keyword evidence="1" id="KW-0472">Membrane</keyword>
<reference evidence="2" key="1">
    <citation type="submission" date="2012-12" db="EMBL/GenBank/DDBJ databases">
        <title>Identification and characterization of a phenylalanine ammonia-lyase gene family in Isatis indigotica Fort.</title>
        <authorList>
            <person name="Liu Q."/>
            <person name="Chen J."/>
            <person name="Zhou X."/>
            <person name="Di P."/>
            <person name="Xiao Y."/>
            <person name="Xuan H."/>
            <person name="Zhang L."/>
            <person name="Chen W."/>
        </authorList>
    </citation>
    <scope>NUCLEOTIDE SEQUENCE</scope>
    <source>
        <tissue evidence="2">Salivary gland</tissue>
    </source>
</reference>
<keyword evidence="1" id="KW-0812">Transmembrane</keyword>
<feature type="transmembrane region" description="Helical" evidence="1">
    <location>
        <begin position="18"/>
        <end position="37"/>
    </location>
</feature>
<keyword evidence="1" id="KW-1133">Transmembrane helix</keyword>
<proteinExistence type="evidence at transcript level"/>
<evidence type="ECO:0000313" key="2">
    <source>
        <dbReference type="EMBL" id="JAA66861.1"/>
    </source>
</evidence>
<sequence length="72" mass="8252">MNSFVHAKSVFLHFYDQIISPAIITSVFMWNLSIYGYSARKQAASFGVAHVQVMRHKFGILLVKLHLETNLQ</sequence>
<protein>
    <submittedName>
        <fullName evidence="2">Uncharacterized protein</fullName>
    </submittedName>
</protein>
<dbReference type="AlphaFoldDB" id="A0A0K8R725"/>
<dbReference type="EMBL" id="GADI01006947">
    <property type="protein sequence ID" value="JAA66861.1"/>
    <property type="molecule type" value="mRNA"/>
</dbReference>
<evidence type="ECO:0000256" key="1">
    <source>
        <dbReference type="SAM" id="Phobius"/>
    </source>
</evidence>
<organism evidence="2">
    <name type="scientific">Ixodes ricinus</name>
    <name type="common">Common tick</name>
    <name type="synonym">Acarus ricinus</name>
    <dbReference type="NCBI Taxonomy" id="34613"/>
    <lineage>
        <taxon>Eukaryota</taxon>
        <taxon>Metazoa</taxon>
        <taxon>Ecdysozoa</taxon>
        <taxon>Arthropoda</taxon>
        <taxon>Chelicerata</taxon>
        <taxon>Arachnida</taxon>
        <taxon>Acari</taxon>
        <taxon>Parasitiformes</taxon>
        <taxon>Ixodida</taxon>
        <taxon>Ixodoidea</taxon>
        <taxon>Ixodidae</taxon>
        <taxon>Ixodinae</taxon>
        <taxon>Ixodes</taxon>
    </lineage>
</organism>
<name>A0A0K8R725_IXORI</name>
<accession>A0A0K8R725</accession>